<keyword evidence="5 10" id="KW-0031">Aminopeptidase</keyword>
<dbReference type="InterPro" id="IPR000787">
    <property type="entry name" value="Peptidase_M29"/>
</dbReference>
<dbReference type="PANTHER" id="PTHR34448">
    <property type="entry name" value="AMINOPEPTIDASE"/>
    <property type="match status" value="1"/>
</dbReference>
<sequence>MSTFSGKLEKYAELAVKNGVNIQKGQELMVSAPISAAPFVRLVAKKAYQAGAKHVHFRWTDDALTRTRYLYAPEEAFEEFPEWQSYTLESLAKKNAAFLTIYIPNPELLKDIDPEKISKDNKVRGQALKAYSEYMMKDKVSWSLVSVPSDEWAAKIFPDLEKVQAIEQLWETIFKMTRADQDDPVAAWDAHKKNLGEKAAYLNNKKYKKLHYKAPGTDLSIEFHEKHKWVDASSVNEKGDAFIANIPTEEVYTLPLRSGVNGTVTSTMPLNYSGTLIEELQLTFKEGRIVDYKAKSGQETLKHLIETDEGSHYLGEVALVPHDSPISQSGLLFYNTLFDENASCHIAIGEAYPTTLEGGAQMTREELDAHGVNDSINHVDFMIGSADLNIDGELSDGTREPVMRNGLWVI</sequence>
<dbReference type="Gene3D" id="3.40.1830.10">
    <property type="entry name" value="Thermophilic metalloprotease (M29)"/>
    <property type="match status" value="1"/>
</dbReference>
<proteinExistence type="inferred from homology"/>
<dbReference type="PANTHER" id="PTHR34448:SF3">
    <property type="entry name" value="AMINOPEPTIDASE AMPS"/>
    <property type="match status" value="1"/>
</dbReference>
<keyword evidence="7" id="KW-0479">Metal-binding</keyword>
<accession>A0A8J2VKW5</accession>
<comment type="cofactor">
    <cofactor evidence="3">
        <name>Zn(2+)</name>
        <dbReference type="ChEBI" id="CHEBI:29105"/>
    </cofactor>
</comment>
<dbReference type="InterPro" id="IPR035097">
    <property type="entry name" value="M29_N-terminal"/>
</dbReference>
<dbReference type="RefSeq" id="WP_188689173.1">
    <property type="nucleotide sequence ID" value="NZ_BMIR01000002.1"/>
</dbReference>
<name>A0A8J2VKW5_9BACL</name>
<reference evidence="10" key="2">
    <citation type="submission" date="2020-09" db="EMBL/GenBank/DDBJ databases">
        <authorList>
            <person name="Sun Q."/>
            <person name="Zhou Y."/>
        </authorList>
    </citation>
    <scope>NUCLEOTIDE SEQUENCE</scope>
    <source>
        <strain evidence="10">CGMCC 1.15371</strain>
    </source>
</reference>
<dbReference type="Pfam" id="PF02073">
    <property type="entry name" value="Peptidase_M29"/>
    <property type="match status" value="1"/>
</dbReference>
<keyword evidence="9" id="KW-0482">Metalloprotease</keyword>
<dbReference type="GO" id="GO:0004177">
    <property type="term" value="F:aminopeptidase activity"/>
    <property type="evidence" value="ECO:0007669"/>
    <property type="project" value="UniProtKB-KW"/>
</dbReference>
<evidence type="ECO:0000256" key="1">
    <source>
        <dbReference type="ARBA" id="ARBA00001941"/>
    </source>
</evidence>
<evidence type="ECO:0000313" key="10">
    <source>
        <dbReference type="EMBL" id="GGE30756.1"/>
    </source>
</evidence>
<comment type="similarity">
    <text evidence="4">Belongs to the peptidase M29 family.</text>
</comment>
<dbReference type="GO" id="GO:0008237">
    <property type="term" value="F:metallopeptidase activity"/>
    <property type="evidence" value="ECO:0007669"/>
    <property type="project" value="UniProtKB-KW"/>
</dbReference>
<dbReference type="GO" id="GO:0006508">
    <property type="term" value="P:proteolysis"/>
    <property type="evidence" value="ECO:0007669"/>
    <property type="project" value="UniProtKB-KW"/>
</dbReference>
<evidence type="ECO:0000256" key="4">
    <source>
        <dbReference type="ARBA" id="ARBA00008236"/>
    </source>
</evidence>
<dbReference type="InterPro" id="IPR052170">
    <property type="entry name" value="M29_Exopeptidase"/>
</dbReference>
<evidence type="ECO:0000256" key="7">
    <source>
        <dbReference type="ARBA" id="ARBA00022723"/>
    </source>
</evidence>
<evidence type="ECO:0000256" key="5">
    <source>
        <dbReference type="ARBA" id="ARBA00022438"/>
    </source>
</evidence>
<dbReference type="EMBL" id="BMIR01000002">
    <property type="protein sequence ID" value="GGE30756.1"/>
    <property type="molecule type" value="Genomic_DNA"/>
</dbReference>
<dbReference type="GO" id="GO:0046872">
    <property type="term" value="F:metal ion binding"/>
    <property type="evidence" value="ECO:0007669"/>
    <property type="project" value="UniProtKB-KW"/>
</dbReference>
<evidence type="ECO:0000256" key="6">
    <source>
        <dbReference type="ARBA" id="ARBA00022670"/>
    </source>
</evidence>
<dbReference type="SUPFAM" id="SSF144052">
    <property type="entry name" value="Thermophilic metalloprotease-like"/>
    <property type="match status" value="1"/>
</dbReference>
<gene>
    <name evidence="10" type="primary">ampS</name>
    <name evidence="10" type="ORF">GCM10011391_06730</name>
</gene>
<dbReference type="Proteomes" id="UP000628775">
    <property type="component" value="Unassembled WGS sequence"/>
</dbReference>
<dbReference type="PRINTS" id="PR00919">
    <property type="entry name" value="THERMOPTASE"/>
</dbReference>
<evidence type="ECO:0000256" key="9">
    <source>
        <dbReference type="ARBA" id="ARBA00023049"/>
    </source>
</evidence>
<comment type="caution">
    <text evidence="10">The sequence shown here is derived from an EMBL/GenBank/DDBJ whole genome shotgun (WGS) entry which is preliminary data.</text>
</comment>
<reference evidence="10" key="1">
    <citation type="journal article" date="2014" name="Int. J. Syst. Evol. Microbiol.">
        <title>Complete genome sequence of Corynebacterium casei LMG S-19264T (=DSM 44701T), isolated from a smear-ripened cheese.</title>
        <authorList>
            <consortium name="US DOE Joint Genome Institute (JGI-PGF)"/>
            <person name="Walter F."/>
            <person name="Albersmeier A."/>
            <person name="Kalinowski J."/>
            <person name="Ruckert C."/>
        </authorList>
    </citation>
    <scope>NUCLEOTIDE SEQUENCE</scope>
    <source>
        <strain evidence="10">CGMCC 1.15371</strain>
    </source>
</reference>
<evidence type="ECO:0000256" key="2">
    <source>
        <dbReference type="ARBA" id="ARBA00001946"/>
    </source>
</evidence>
<comment type="cofactor">
    <cofactor evidence="1">
        <name>Co(2+)</name>
        <dbReference type="ChEBI" id="CHEBI:48828"/>
    </cofactor>
</comment>
<keyword evidence="6" id="KW-0645">Protease</keyword>
<evidence type="ECO:0000256" key="3">
    <source>
        <dbReference type="ARBA" id="ARBA00001947"/>
    </source>
</evidence>
<protein>
    <submittedName>
        <fullName evidence="10">Aminopeptidase</fullName>
    </submittedName>
</protein>
<keyword evidence="8" id="KW-0378">Hydrolase</keyword>
<dbReference type="AlphaFoldDB" id="A0A8J2VKW5"/>
<organism evidence="10 11">
    <name type="scientific">Pullulanibacillus camelliae</name>
    <dbReference type="NCBI Taxonomy" id="1707096"/>
    <lineage>
        <taxon>Bacteria</taxon>
        <taxon>Bacillati</taxon>
        <taxon>Bacillota</taxon>
        <taxon>Bacilli</taxon>
        <taxon>Bacillales</taxon>
        <taxon>Sporolactobacillaceae</taxon>
        <taxon>Pullulanibacillus</taxon>
    </lineage>
</organism>
<keyword evidence="11" id="KW-1185">Reference proteome</keyword>
<comment type="cofactor">
    <cofactor evidence="2">
        <name>Mg(2+)</name>
        <dbReference type="ChEBI" id="CHEBI:18420"/>
    </cofactor>
</comment>
<evidence type="ECO:0000256" key="8">
    <source>
        <dbReference type="ARBA" id="ARBA00022801"/>
    </source>
</evidence>
<evidence type="ECO:0000313" key="11">
    <source>
        <dbReference type="Proteomes" id="UP000628775"/>
    </source>
</evidence>